<protein>
    <submittedName>
        <fullName evidence="3">Transcriptional regulator</fullName>
    </submittedName>
</protein>
<dbReference type="AlphaFoldDB" id="A0A2G9YJQ0"/>
<dbReference type="EMBL" id="PCRK01000060">
    <property type="protein sequence ID" value="PIP19469.1"/>
    <property type="molecule type" value="Genomic_DNA"/>
</dbReference>
<dbReference type="CDD" id="cd00093">
    <property type="entry name" value="HTH_XRE"/>
    <property type="match status" value="1"/>
</dbReference>
<dbReference type="PROSITE" id="PS50943">
    <property type="entry name" value="HTH_CROC1"/>
    <property type="match status" value="1"/>
</dbReference>
<dbReference type="InterPro" id="IPR010982">
    <property type="entry name" value="Lambda_DNA-bd_dom_sf"/>
</dbReference>
<evidence type="ECO:0000259" key="2">
    <source>
        <dbReference type="PROSITE" id="PS50943"/>
    </source>
</evidence>
<dbReference type="InterPro" id="IPR001387">
    <property type="entry name" value="Cro/C1-type_HTH"/>
</dbReference>
<dbReference type="InterPro" id="IPR050807">
    <property type="entry name" value="TransReg_Diox_bact_type"/>
</dbReference>
<proteinExistence type="predicted"/>
<dbReference type="SUPFAM" id="SSF47413">
    <property type="entry name" value="lambda repressor-like DNA-binding domains"/>
    <property type="match status" value="1"/>
</dbReference>
<dbReference type="GO" id="GO:0005829">
    <property type="term" value="C:cytosol"/>
    <property type="evidence" value="ECO:0007669"/>
    <property type="project" value="TreeGrafter"/>
</dbReference>
<dbReference type="GO" id="GO:0003700">
    <property type="term" value="F:DNA-binding transcription factor activity"/>
    <property type="evidence" value="ECO:0007669"/>
    <property type="project" value="InterPro"/>
</dbReference>
<keyword evidence="1" id="KW-0238">DNA-binding</keyword>
<sequence length="63" mass="7079">MVVNLSSKLKMMRTQQGLTQLELAKKIGVSESYICQIENGKMISIKKLEKLAKVLGCEPRDLL</sequence>
<dbReference type="PANTHER" id="PTHR46797:SF1">
    <property type="entry name" value="METHYLPHOSPHONATE SYNTHASE"/>
    <property type="match status" value="1"/>
</dbReference>
<evidence type="ECO:0000313" key="3">
    <source>
        <dbReference type="EMBL" id="PIP19469.1"/>
    </source>
</evidence>
<dbReference type="Pfam" id="PF01381">
    <property type="entry name" value="HTH_3"/>
    <property type="match status" value="1"/>
</dbReference>
<gene>
    <name evidence="3" type="ORF">COX41_02715</name>
</gene>
<dbReference type="PANTHER" id="PTHR46797">
    <property type="entry name" value="HTH-TYPE TRANSCRIPTIONAL REGULATOR"/>
    <property type="match status" value="1"/>
</dbReference>
<accession>A0A2G9YJQ0</accession>
<dbReference type="InterPro" id="IPR000943">
    <property type="entry name" value="RNA_pol_sigma70"/>
</dbReference>
<evidence type="ECO:0000313" key="4">
    <source>
        <dbReference type="Proteomes" id="UP000231292"/>
    </source>
</evidence>
<dbReference type="SMART" id="SM00530">
    <property type="entry name" value="HTH_XRE"/>
    <property type="match status" value="1"/>
</dbReference>
<name>A0A2G9YJQ0_9BACT</name>
<evidence type="ECO:0000256" key="1">
    <source>
        <dbReference type="ARBA" id="ARBA00023125"/>
    </source>
</evidence>
<feature type="domain" description="HTH cro/C1-type" evidence="2">
    <location>
        <begin position="9"/>
        <end position="62"/>
    </location>
</feature>
<organism evidence="3 4">
    <name type="scientific">Candidatus Sherwoodlollariibacterium unditelluris</name>
    <dbReference type="NCBI Taxonomy" id="1974757"/>
    <lineage>
        <taxon>Bacteria</taxon>
        <taxon>Pseudomonadati</taxon>
        <taxon>Candidatus Omnitrophota</taxon>
        <taxon>Candidatus Sherwoodlollariibacterium</taxon>
    </lineage>
</organism>
<dbReference type="Proteomes" id="UP000231292">
    <property type="component" value="Unassembled WGS sequence"/>
</dbReference>
<dbReference type="PROSITE" id="PS00716">
    <property type="entry name" value="SIGMA70_2"/>
    <property type="match status" value="1"/>
</dbReference>
<dbReference type="GO" id="GO:0003677">
    <property type="term" value="F:DNA binding"/>
    <property type="evidence" value="ECO:0007669"/>
    <property type="project" value="UniProtKB-KW"/>
</dbReference>
<comment type="caution">
    <text evidence="3">The sequence shown here is derived from an EMBL/GenBank/DDBJ whole genome shotgun (WGS) entry which is preliminary data.</text>
</comment>
<dbReference type="Gene3D" id="1.10.260.40">
    <property type="entry name" value="lambda repressor-like DNA-binding domains"/>
    <property type="match status" value="1"/>
</dbReference>
<dbReference type="GO" id="GO:0006352">
    <property type="term" value="P:DNA-templated transcription initiation"/>
    <property type="evidence" value="ECO:0007669"/>
    <property type="project" value="InterPro"/>
</dbReference>
<reference evidence="3 4" key="1">
    <citation type="submission" date="2017-09" db="EMBL/GenBank/DDBJ databases">
        <title>Depth-based differentiation of microbial function through sediment-hosted aquifers and enrichment of novel symbionts in the deep terrestrial subsurface.</title>
        <authorList>
            <person name="Probst A.J."/>
            <person name="Ladd B."/>
            <person name="Jarett J.K."/>
            <person name="Geller-Mcgrath D.E."/>
            <person name="Sieber C.M."/>
            <person name="Emerson J.B."/>
            <person name="Anantharaman K."/>
            <person name="Thomas B.C."/>
            <person name="Malmstrom R."/>
            <person name="Stieglmeier M."/>
            <person name="Klingl A."/>
            <person name="Woyke T."/>
            <person name="Ryan C.M."/>
            <person name="Banfield J.F."/>
        </authorList>
    </citation>
    <scope>NUCLEOTIDE SEQUENCE [LARGE SCALE GENOMIC DNA]</scope>
    <source>
        <strain evidence="3">CG23_combo_of_CG06-09_8_20_14_all_41_10</strain>
    </source>
</reference>